<feature type="compositionally biased region" description="Basic and acidic residues" evidence="1">
    <location>
        <begin position="22"/>
        <end position="41"/>
    </location>
</feature>
<dbReference type="GO" id="GO:0006355">
    <property type="term" value="P:regulation of DNA-templated transcription"/>
    <property type="evidence" value="ECO:0007669"/>
    <property type="project" value="InterPro"/>
</dbReference>
<dbReference type="AlphaFoldDB" id="A0A9P0CFG1"/>
<name>A0A9P0CFG1_BEMTA</name>
<evidence type="ECO:0008006" key="4">
    <source>
        <dbReference type="Google" id="ProtNLM"/>
    </source>
</evidence>
<evidence type="ECO:0000256" key="1">
    <source>
        <dbReference type="SAM" id="MobiDB-lite"/>
    </source>
</evidence>
<organism evidence="2 3">
    <name type="scientific">Bemisia tabaci</name>
    <name type="common">Sweetpotato whitefly</name>
    <name type="synonym">Aleurodes tabaci</name>
    <dbReference type="NCBI Taxonomy" id="7038"/>
    <lineage>
        <taxon>Eukaryota</taxon>
        <taxon>Metazoa</taxon>
        <taxon>Ecdysozoa</taxon>
        <taxon>Arthropoda</taxon>
        <taxon>Hexapoda</taxon>
        <taxon>Insecta</taxon>
        <taxon>Pterygota</taxon>
        <taxon>Neoptera</taxon>
        <taxon>Paraneoptera</taxon>
        <taxon>Hemiptera</taxon>
        <taxon>Sternorrhyncha</taxon>
        <taxon>Aleyrodoidea</taxon>
        <taxon>Aleyrodidae</taxon>
        <taxon>Aleyrodinae</taxon>
        <taxon>Bemisia</taxon>
    </lineage>
</organism>
<dbReference type="Pfam" id="PF07818">
    <property type="entry name" value="HCNGP"/>
    <property type="match status" value="1"/>
</dbReference>
<reference evidence="2" key="1">
    <citation type="submission" date="2021-12" db="EMBL/GenBank/DDBJ databases">
        <authorList>
            <person name="King R."/>
        </authorList>
    </citation>
    <scope>NUCLEOTIDE SEQUENCE</scope>
</reference>
<feature type="region of interest" description="Disordered" evidence="1">
    <location>
        <begin position="1"/>
        <end position="114"/>
    </location>
</feature>
<accession>A0A9P0CFG1</accession>
<proteinExistence type="predicted"/>
<evidence type="ECO:0000313" key="3">
    <source>
        <dbReference type="Proteomes" id="UP001152759"/>
    </source>
</evidence>
<dbReference type="PANTHER" id="PTHR13464">
    <property type="entry name" value="TRANSCRIPTIONAL REGULATOR PROTEIN HCNGP"/>
    <property type="match status" value="1"/>
</dbReference>
<protein>
    <recommendedName>
        <fullName evidence="4">SAP30-binding protein</fullName>
    </recommendedName>
</protein>
<evidence type="ECO:0000313" key="2">
    <source>
        <dbReference type="EMBL" id="CAH0773742.1"/>
    </source>
</evidence>
<dbReference type="PANTHER" id="PTHR13464:SF0">
    <property type="entry name" value="SAP30-BINDING PROTEIN"/>
    <property type="match status" value="1"/>
</dbReference>
<dbReference type="GO" id="GO:0005634">
    <property type="term" value="C:nucleus"/>
    <property type="evidence" value="ECO:0007669"/>
    <property type="project" value="TreeGrafter"/>
</dbReference>
<dbReference type="Proteomes" id="UP001152759">
    <property type="component" value="Chromosome 6"/>
</dbReference>
<dbReference type="EMBL" id="OU963867">
    <property type="protein sequence ID" value="CAH0773742.1"/>
    <property type="molecule type" value="Genomic_DNA"/>
</dbReference>
<gene>
    <name evidence="2" type="ORF">BEMITA_LOCUS10186</name>
</gene>
<dbReference type="InterPro" id="IPR012479">
    <property type="entry name" value="SAP30BP"/>
</dbReference>
<feature type="compositionally biased region" description="Acidic residues" evidence="1">
    <location>
        <begin position="72"/>
        <end position="82"/>
    </location>
</feature>
<keyword evidence="3" id="KW-1185">Reference proteome</keyword>
<dbReference type="KEGG" id="btab:109036775"/>
<sequence>MAALDSLAGTYTDSEGEEEFHESDRRHSSENKANNETKEPESPPSPPRPKKTTETGNKVLSRLVSYGHDDVVASDDEMDISEDPSKTSIDESTLNDTKDDDVQLPPEPPGRCSKELQDKINKYLDLMKTKRIDTNKMIQSRKDFRNPSIYEKLIQFCGINELGTNYPPSLYDPGKWGKESYYDELLKAQTAEIEKRAKKKAKVEIFTGTAKRPAPTIVTSSDEIKLKKLG</sequence>